<dbReference type="Gene3D" id="3.60.21.70">
    <property type="entry name" value="PhoD-like phosphatase"/>
    <property type="match status" value="1"/>
</dbReference>
<dbReference type="InterPro" id="IPR018946">
    <property type="entry name" value="PhoD-like_MPP"/>
</dbReference>
<evidence type="ECO:0000313" key="2">
    <source>
        <dbReference type="EMBL" id="MFC4096451.1"/>
    </source>
</evidence>
<organism evidence="2 3">
    <name type="scientific">Euzebyella saccharophila</name>
    <dbReference type="NCBI Taxonomy" id="679664"/>
    <lineage>
        <taxon>Bacteria</taxon>
        <taxon>Pseudomonadati</taxon>
        <taxon>Bacteroidota</taxon>
        <taxon>Flavobacteriia</taxon>
        <taxon>Flavobacteriales</taxon>
        <taxon>Flavobacteriaceae</taxon>
        <taxon>Euzebyella</taxon>
    </lineage>
</organism>
<accession>A0ABV8JQW2</accession>
<dbReference type="EMBL" id="JBHSAW010000008">
    <property type="protein sequence ID" value="MFC4096451.1"/>
    <property type="molecule type" value="Genomic_DNA"/>
</dbReference>
<evidence type="ECO:0000313" key="3">
    <source>
        <dbReference type="Proteomes" id="UP001595814"/>
    </source>
</evidence>
<dbReference type="Proteomes" id="UP001595814">
    <property type="component" value="Unassembled WGS sequence"/>
</dbReference>
<name>A0ABV8JQW2_9FLAO</name>
<proteinExistence type="predicted"/>
<dbReference type="InterPro" id="IPR029052">
    <property type="entry name" value="Metallo-depent_PP-like"/>
</dbReference>
<gene>
    <name evidence="2" type="ORF">ACFOUT_11245</name>
</gene>
<dbReference type="PANTHER" id="PTHR33987:SF1">
    <property type="entry name" value="CALCINEURIN-LIKE METALLO-PHOSPHOESTERASE SUPERFAMILY PROTEIN"/>
    <property type="match status" value="1"/>
</dbReference>
<protein>
    <submittedName>
        <fullName evidence="2">Alkaline phosphatase D family protein</fullName>
    </submittedName>
</protein>
<evidence type="ECO:0000259" key="1">
    <source>
        <dbReference type="Pfam" id="PF09423"/>
    </source>
</evidence>
<keyword evidence="3" id="KW-1185">Reference proteome</keyword>
<dbReference type="InterPro" id="IPR038607">
    <property type="entry name" value="PhoD-like_sf"/>
</dbReference>
<sequence length="498" mass="56634">MKCFSIYNYLIVLCFLSLIETALGQKSLEVKPRHHITLKQAHQGTPYIDSLLLESYGQPKSNILAFYLESRTIFEQEKAAFTDPKFIALTEKHQIDLISGPMLGDVQPDGITFWLRPAHLEPLQLNIHTASGTLVNSYPFKHKKPGETYRIKVDKLHSATFYKYEILSDNKLVANGRFKTVPKEGTKTETRIAFSSGFHKIGLHNPNLIETILDREPTAMLLLGDLAVDDRDTQWGLHRADYLLRDVAPAFKKLATHIPLYAGWDDHDYLNNDLSGLPKGVTEEDRDSLRTLWRDNWNNPKNLGEGIYFNTQIGDVEIIMLDTRSCRDLKKRGRYGSYLGEEQMTWLKKVLQKSTSKFKIISSGTMWSDYVTKAKDSWGTWDTKAREEIFSLIEQEKINGVLLISGDRHGARAFTLPQPSGFEFHEFEVASMGGVPGPPAMAEDNSHQLFGYDGLGLKAFGEFTFNTKRKKPEIIFRLIDETGAILEKHVLSYKQLSP</sequence>
<dbReference type="SUPFAM" id="SSF56300">
    <property type="entry name" value="Metallo-dependent phosphatases"/>
    <property type="match status" value="1"/>
</dbReference>
<feature type="domain" description="PhoD-like phosphatase metallophosphatase" evidence="1">
    <location>
        <begin position="239"/>
        <end position="431"/>
    </location>
</feature>
<dbReference type="Pfam" id="PF09423">
    <property type="entry name" value="PhoD"/>
    <property type="match status" value="1"/>
</dbReference>
<dbReference type="RefSeq" id="WP_225621327.1">
    <property type="nucleotide sequence ID" value="NZ_JACYFJ010000008.1"/>
</dbReference>
<dbReference type="PANTHER" id="PTHR33987">
    <property type="entry name" value="CALCINEURIN-LIKE METALLO-PHOSPHOESTERASE SUPERFAMILY PROTEIN"/>
    <property type="match status" value="1"/>
</dbReference>
<comment type="caution">
    <text evidence="2">The sequence shown here is derived from an EMBL/GenBank/DDBJ whole genome shotgun (WGS) entry which is preliminary data.</text>
</comment>
<reference evidence="3" key="1">
    <citation type="journal article" date="2019" name="Int. J. Syst. Evol. Microbiol.">
        <title>The Global Catalogue of Microorganisms (GCM) 10K type strain sequencing project: providing services to taxonomists for standard genome sequencing and annotation.</title>
        <authorList>
            <consortium name="The Broad Institute Genomics Platform"/>
            <consortium name="The Broad Institute Genome Sequencing Center for Infectious Disease"/>
            <person name="Wu L."/>
            <person name="Ma J."/>
        </authorList>
    </citation>
    <scope>NUCLEOTIDE SEQUENCE [LARGE SCALE GENOMIC DNA]</scope>
    <source>
        <strain evidence="3">CECT 7477</strain>
    </source>
</reference>